<sequence>MVYMFDIRTLFQLFQLIPRNILDSTDQILYAKLIDRLASSKCVSSSFCVIDNTINFCQGTPYGSASRAKNFPSNKIANFILILKYKPLSVSSALRIEILDRINDSLFLYQGNYNVSLPSMFCTNPE</sequence>
<dbReference type="Proteomes" id="UP000789375">
    <property type="component" value="Unassembled WGS sequence"/>
</dbReference>
<organism evidence="1 2">
    <name type="scientific">Funneliformis mosseae</name>
    <name type="common">Endomycorrhizal fungus</name>
    <name type="synonym">Glomus mosseae</name>
    <dbReference type="NCBI Taxonomy" id="27381"/>
    <lineage>
        <taxon>Eukaryota</taxon>
        <taxon>Fungi</taxon>
        <taxon>Fungi incertae sedis</taxon>
        <taxon>Mucoromycota</taxon>
        <taxon>Glomeromycotina</taxon>
        <taxon>Glomeromycetes</taxon>
        <taxon>Glomerales</taxon>
        <taxon>Glomeraceae</taxon>
        <taxon>Funneliformis</taxon>
    </lineage>
</organism>
<protein>
    <submittedName>
        <fullName evidence="1">9537_t:CDS:1</fullName>
    </submittedName>
</protein>
<evidence type="ECO:0000313" key="2">
    <source>
        <dbReference type="Proteomes" id="UP000789375"/>
    </source>
</evidence>
<reference evidence="1" key="1">
    <citation type="submission" date="2021-06" db="EMBL/GenBank/DDBJ databases">
        <authorList>
            <person name="Kallberg Y."/>
            <person name="Tangrot J."/>
            <person name="Rosling A."/>
        </authorList>
    </citation>
    <scope>NUCLEOTIDE SEQUENCE</scope>
    <source>
        <strain evidence="1">87-6 pot B 2015</strain>
    </source>
</reference>
<gene>
    <name evidence="1" type="ORF">FMOSSE_LOCUS6596</name>
</gene>
<dbReference type="AlphaFoldDB" id="A0A9N9FSQ7"/>
<comment type="caution">
    <text evidence="1">The sequence shown here is derived from an EMBL/GenBank/DDBJ whole genome shotgun (WGS) entry which is preliminary data.</text>
</comment>
<evidence type="ECO:0000313" key="1">
    <source>
        <dbReference type="EMBL" id="CAG8553603.1"/>
    </source>
</evidence>
<proteinExistence type="predicted"/>
<dbReference type="EMBL" id="CAJVPP010001406">
    <property type="protein sequence ID" value="CAG8553603.1"/>
    <property type="molecule type" value="Genomic_DNA"/>
</dbReference>
<name>A0A9N9FSQ7_FUNMO</name>
<keyword evidence="2" id="KW-1185">Reference proteome</keyword>
<accession>A0A9N9FSQ7</accession>